<protein>
    <submittedName>
        <fullName evidence="1">GNAT family N-acetyltransferase</fullName>
    </submittedName>
</protein>
<dbReference type="EMBL" id="CP066744">
    <property type="protein sequence ID" value="QQK06928.1"/>
    <property type="molecule type" value="Genomic_DNA"/>
</dbReference>
<organism evidence="1 2">
    <name type="scientific">Miniphocaeibacter halophilus</name>
    <dbReference type="NCBI Taxonomy" id="2931922"/>
    <lineage>
        <taxon>Bacteria</taxon>
        <taxon>Bacillati</taxon>
        <taxon>Bacillota</taxon>
        <taxon>Tissierellia</taxon>
        <taxon>Tissierellales</taxon>
        <taxon>Peptoniphilaceae</taxon>
        <taxon>Miniphocaeibacter</taxon>
    </lineage>
</organism>
<gene>
    <name evidence="1" type="ORF">JFY71_06150</name>
</gene>
<accession>A0AC61MP73</accession>
<proteinExistence type="predicted"/>
<evidence type="ECO:0000313" key="1">
    <source>
        <dbReference type="EMBL" id="QQK06928.1"/>
    </source>
</evidence>
<dbReference type="Proteomes" id="UP000595814">
    <property type="component" value="Chromosome"/>
</dbReference>
<keyword evidence="2" id="KW-1185">Reference proteome</keyword>
<sequence length="152" mass="18132">MEITIRRCLIEDANYIYKLNKFSLGYDYPLEKTKEKLEKILDNNSYRVLVAVYKGEVVAYIEAHDYESLYQDSLKDIMALVVAKDFQNMGIGGKLIDRIEKWARNEGSKGLRLVSREKRQETHMFYRKKGFKEIKLQKNFKKYFLNIENEKQ</sequence>
<reference evidence="1 2" key="1">
    <citation type="journal article" date="2022" name="Int. J. Syst. Evol. Microbiol.">
        <title>Miniphocaeibacter halophilus sp. nov., an ammonium-tolerant acetate-producing bacterium isolated from a biogas system.</title>
        <authorList>
            <person name="Schnurer A."/>
            <person name="Singh A."/>
            <person name="Bi S."/>
            <person name="Qiao W."/>
            <person name="Westerholm M."/>
        </authorList>
    </citation>
    <scope>NUCLEOTIDE SEQUENCE [LARGE SCALE GENOMIC DNA]</scope>
    <source>
        <strain evidence="1 2">AMB_01</strain>
    </source>
</reference>
<evidence type="ECO:0000313" key="2">
    <source>
        <dbReference type="Proteomes" id="UP000595814"/>
    </source>
</evidence>
<name>A0AC61MP73_9FIRM</name>